<accession>A0A0U0W4C0</accession>
<dbReference type="PROSITE" id="PS50801">
    <property type="entry name" value="STAS"/>
    <property type="match status" value="1"/>
</dbReference>
<evidence type="ECO:0000259" key="1">
    <source>
        <dbReference type="PROSITE" id="PS50801"/>
    </source>
</evidence>
<reference evidence="2 3" key="1">
    <citation type="submission" date="2015-03" db="EMBL/GenBank/DDBJ databases">
        <authorList>
            <person name="Murphy D."/>
        </authorList>
    </citation>
    <scope>NUCLEOTIDE SEQUENCE [LARGE SCALE GENOMIC DNA]</scope>
    <source>
        <strain evidence="2 3">DSM 44277</strain>
    </source>
</reference>
<dbReference type="Proteomes" id="UP000198875">
    <property type="component" value="Unassembled WGS sequence"/>
</dbReference>
<dbReference type="EMBL" id="CSTD01000001">
    <property type="protein sequence ID" value="CPR07203.1"/>
    <property type="molecule type" value="Genomic_DNA"/>
</dbReference>
<dbReference type="Gene3D" id="3.30.750.24">
    <property type="entry name" value="STAS domain"/>
    <property type="match status" value="1"/>
</dbReference>
<evidence type="ECO:0000313" key="3">
    <source>
        <dbReference type="Proteomes" id="UP000198875"/>
    </source>
</evidence>
<evidence type="ECO:0000313" key="2">
    <source>
        <dbReference type="EMBL" id="CPR07203.1"/>
    </source>
</evidence>
<protein>
    <submittedName>
        <fullName evidence="2">STAS domain-containing protein</fullName>
    </submittedName>
</protein>
<dbReference type="InterPro" id="IPR036513">
    <property type="entry name" value="STAS_dom_sf"/>
</dbReference>
<feature type="domain" description="STAS" evidence="1">
    <location>
        <begin position="39"/>
        <end position="89"/>
    </location>
</feature>
<name>A0A0U0W4C0_MYCBE</name>
<dbReference type="InterPro" id="IPR002645">
    <property type="entry name" value="STAS_dom"/>
</dbReference>
<dbReference type="Pfam" id="PF01740">
    <property type="entry name" value="STAS"/>
    <property type="match status" value="1"/>
</dbReference>
<dbReference type="CDD" id="cd07043">
    <property type="entry name" value="STAS_anti-anti-sigma_factors"/>
    <property type="match status" value="1"/>
</dbReference>
<proteinExistence type="predicted"/>
<organism evidence="2 3">
    <name type="scientific">Mycobacterium bohemicum DSM 44277</name>
    <dbReference type="NCBI Taxonomy" id="1236609"/>
    <lineage>
        <taxon>Bacteria</taxon>
        <taxon>Bacillati</taxon>
        <taxon>Actinomycetota</taxon>
        <taxon>Actinomycetes</taxon>
        <taxon>Mycobacteriales</taxon>
        <taxon>Mycobacteriaceae</taxon>
        <taxon>Mycobacterium</taxon>
    </lineage>
</organism>
<dbReference type="AlphaFoldDB" id="A0A0U0W4C0"/>
<sequence length="157" mass="16274">MTETLLCSSPLHAETTFSMPLSKPNRDLARLDTHWMQSSVAIVSARGEIDTTNASILTAYSLASLARCRGLVLDLACLQFFGAAGFSALCKISVRCAHAGIAWALVPGDAVSLLLRIGDPDGLLPAVDTVSAALVSLKSSASEAGQPEKPCGIGDMG</sequence>
<dbReference type="SUPFAM" id="SSF52091">
    <property type="entry name" value="SpoIIaa-like"/>
    <property type="match status" value="1"/>
</dbReference>
<gene>
    <name evidence="2" type="ORF">BN971_00951</name>
</gene>